<organism evidence="1 2">
    <name type="scientific">Pistacia atlantica</name>
    <dbReference type="NCBI Taxonomy" id="434234"/>
    <lineage>
        <taxon>Eukaryota</taxon>
        <taxon>Viridiplantae</taxon>
        <taxon>Streptophyta</taxon>
        <taxon>Embryophyta</taxon>
        <taxon>Tracheophyta</taxon>
        <taxon>Spermatophyta</taxon>
        <taxon>Magnoliopsida</taxon>
        <taxon>eudicotyledons</taxon>
        <taxon>Gunneridae</taxon>
        <taxon>Pentapetalae</taxon>
        <taxon>rosids</taxon>
        <taxon>malvids</taxon>
        <taxon>Sapindales</taxon>
        <taxon>Anacardiaceae</taxon>
        <taxon>Pistacia</taxon>
    </lineage>
</organism>
<dbReference type="Proteomes" id="UP001164250">
    <property type="component" value="Chromosome 8"/>
</dbReference>
<sequence length="244" mass="27378">MVRSPGSSKDGMNKGSWTAAEDKILKDYIKVHGEGKWSNVAKRTGRLPGRTDNEIKNYWNTNLAKKLPESPLRINSLQLPEAATGNNVFVAAGDVNDEEDNKKLINDVELPPYVEGDCPRIITTIYENKNDRCYSSDGSPLSMSREEDNNNSSEFMMLDFNVEDLSIILDSGFTNKFNEMEKTCDEVSIFPKKIKEKNGRGDQSDTTTTTTTTDQDQFLSLAFSFLESAEEWPGDDLNNNITHV</sequence>
<keyword evidence="2" id="KW-1185">Reference proteome</keyword>
<protein>
    <submittedName>
        <fullName evidence="1">Uncharacterized protein</fullName>
    </submittedName>
</protein>
<evidence type="ECO:0000313" key="2">
    <source>
        <dbReference type="Proteomes" id="UP001164250"/>
    </source>
</evidence>
<dbReference type="EMBL" id="CM047904">
    <property type="protein sequence ID" value="KAJ0090970.1"/>
    <property type="molecule type" value="Genomic_DNA"/>
</dbReference>
<name>A0ACC1AWF1_9ROSI</name>
<reference evidence="2" key="1">
    <citation type="journal article" date="2023" name="G3 (Bethesda)">
        <title>Genome assembly and association tests identify interacting loci associated with vigor, precocity, and sex in interspecific pistachio rootstocks.</title>
        <authorList>
            <person name="Palmer W."/>
            <person name="Jacygrad E."/>
            <person name="Sagayaradj S."/>
            <person name="Cavanaugh K."/>
            <person name="Han R."/>
            <person name="Bertier L."/>
            <person name="Beede B."/>
            <person name="Kafkas S."/>
            <person name="Golino D."/>
            <person name="Preece J."/>
            <person name="Michelmore R."/>
        </authorList>
    </citation>
    <scope>NUCLEOTIDE SEQUENCE [LARGE SCALE GENOMIC DNA]</scope>
</reference>
<evidence type="ECO:0000313" key="1">
    <source>
        <dbReference type="EMBL" id="KAJ0090970.1"/>
    </source>
</evidence>
<gene>
    <name evidence="1" type="ORF">Patl1_12712</name>
</gene>
<accession>A0ACC1AWF1</accession>
<comment type="caution">
    <text evidence="1">The sequence shown here is derived from an EMBL/GenBank/DDBJ whole genome shotgun (WGS) entry which is preliminary data.</text>
</comment>
<proteinExistence type="predicted"/>